<feature type="compositionally biased region" description="Basic and acidic residues" evidence="1">
    <location>
        <begin position="658"/>
        <end position="676"/>
    </location>
</feature>
<comment type="caution">
    <text evidence="2">The sequence shown here is derived from an EMBL/GenBank/DDBJ whole genome shotgun (WGS) entry which is preliminary data.</text>
</comment>
<organism evidence="2 3">
    <name type="scientific">Setomelanomma holmii</name>
    <dbReference type="NCBI Taxonomy" id="210430"/>
    <lineage>
        <taxon>Eukaryota</taxon>
        <taxon>Fungi</taxon>
        <taxon>Dikarya</taxon>
        <taxon>Ascomycota</taxon>
        <taxon>Pezizomycotina</taxon>
        <taxon>Dothideomycetes</taxon>
        <taxon>Pleosporomycetidae</taxon>
        <taxon>Pleosporales</taxon>
        <taxon>Pleosporineae</taxon>
        <taxon>Phaeosphaeriaceae</taxon>
        <taxon>Setomelanomma</taxon>
    </lineage>
</organism>
<feature type="compositionally biased region" description="Polar residues" evidence="1">
    <location>
        <begin position="242"/>
        <end position="256"/>
    </location>
</feature>
<sequence length="1378" mass="146222">MVDGHSAGPDTQLSTPTTSISSFDTEHASDNDSLATTVPETVMAEQVTKDVVKEAQSVGRPAPIDDTASTTNTPAADGELPLGLTTATSTTLEPTLLVTDANSAHATDLSQNDGAATTVRRVWRRRSAGSVLAPGASIQDSDKQLLNGDSAEQAIADASGGSDTDISRPGSVDQSKRDAGHVRTNSMKKPSTFKSVSVTKNFLAKSAVSTPAARPGDKATPAAPASSASLLTAKPRLVAKSGTANAPRSLGKTNGASAGPDASKVWNKNQPVPPAPPKQFTDEELKQQYGIHLATRLQADEAGKEAKWADIDDDEDDWAPDTVQWMDGTKSSGAVQENEAPPVEEPKTILKAPETNSEPAKPAPPATSTTPKSSVTGGTKTILKPGAHAQPAGGRTSLVLKGQPEKPTLVAKPLASEKKSPWATLPPVEKVPPVQINPPAQPPQQRFSQRDSYGYDPMPPLPAKEIAPDDFNRSWRDDRGGRPELFNSHSGRYEPVNEMRRGSMRDSGFRQQPSVLQRPSQDGGPAEPSAAFQTSRSGGDMPTWGRRRNSSNLSGSNGRRMSFDRRPPDMPSVPMDLERRGSHSVNSVEPSESAASQQPSVAHGVSPNVAHAHPASPYGSVASSGAHDTPAAVPVASVEDPVEVQKRLMTDKIERARLKKQQEREAEEKEEAERKERLAKRLAAMGPPKVKEQLPSQAPERSPRKDKAVPATVQSPPKPPVPTNDGEIAQYGMMKVHHAHPVHKSSPTEGSKVPPSAEPAPSSSAAPAHVENQGKPPPSPNQKHVKSPDGLTKDHEKVTQSAEDKNQAQHPESSAPAGPRSQASWQSAAPQARGWTSQVWGPPPAAKDRALGNGTFGSAYDRSQNRPTSQQPVSVQPQSASTGSMAGQPPHQQPTSATPAAQAMHPRPSPLATSAGPSARPGPIAPPPGSGWGDYKAHIAQDDQNMKVKARQDLERMGGETFRPEIRETYKDQRGQSQTTLHDKVAGNKVLPNGPKKDETKLVYEGPSPPQALSQGPLQQTNGPRASRFFPRSTEPVSHPAPTLSSKVDSPPPPPETESHPAFTSSTGTPLVRLPKPSPVVRLPPPFVGGAVPVETPVSMPPRGGPGLGARPLAMNPEWQARFNKLLEKPGTSSTQAAQAATTRSADAVAPALPSRLGSLPVTASSKAALEVRGPGGSATVSLPNAPAKRIFAEDRGKDVITRRGTEALFEDREFGSLPTVRLSKVSHLAANEPAVAASTDDTVLIKFKKIENPFTQRRLESFDIERTAQKIDVIVRLNNMSEAISKSMPRPRRGVKTTGQYNKPKRSNVTNGSPSSVTKDRPHKPSQQGQSERPSNSSRPSTANAWNNNRSTPASTPTSTSAHQATTWARRAAAPVH</sequence>
<dbReference type="OrthoDB" id="5416983at2759"/>
<feature type="region of interest" description="Disordered" evidence="1">
    <location>
        <begin position="156"/>
        <end position="193"/>
    </location>
</feature>
<dbReference type="EMBL" id="ML978180">
    <property type="protein sequence ID" value="KAF2031558.1"/>
    <property type="molecule type" value="Genomic_DNA"/>
</dbReference>
<evidence type="ECO:0000313" key="2">
    <source>
        <dbReference type="EMBL" id="KAF2031558.1"/>
    </source>
</evidence>
<feature type="region of interest" description="Disordered" evidence="1">
    <location>
        <begin position="658"/>
        <end position="1080"/>
    </location>
</feature>
<feature type="compositionally biased region" description="Basic and acidic residues" evidence="1">
    <location>
        <begin position="935"/>
        <end position="974"/>
    </location>
</feature>
<feature type="compositionally biased region" description="Low complexity" evidence="1">
    <location>
        <begin position="1352"/>
        <end position="1363"/>
    </location>
</feature>
<feature type="region of interest" description="Disordered" evidence="1">
    <location>
        <begin position="1"/>
        <end position="36"/>
    </location>
</feature>
<dbReference type="Proteomes" id="UP000799777">
    <property type="component" value="Unassembled WGS sequence"/>
</dbReference>
<keyword evidence="3" id="KW-1185">Reference proteome</keyword>
<evidence type="ECO:0000313" key="3">
    <source>
        <dbReference type="Proteomes" id="UP000799777"/>
    </source>
</evidence>
<feature type="compositionally biased region" description="Basic and acidic residues" evidence="1">
    <location>
        <begin position="466"/>
        <end position="482"/>
    </location>
</feature>
<protein>
    <submittedName>
        <fullName evidence="2">Uncharacterized protein</fullName>
    </submittedName>
</protein>
<reference evidence="2" key="1">
    <citation type="journal article" date="2020" name="Stud. Mycol.">
        <title>101 Dothideomycetes genomes: a test case for predicting lifestyles and emergence of pathogens.</title>
        <authorList>
            <person name="Haridas S."/>
            <person name="Albert R."/>
            <person name="Binder M."/>
            <person name="Bloem J."/>
            <person name="Labutti K."/>
            <person name="Salamov A."/>
            <person name="Andreopoulos B."/>
            <person name="Baker S."/>
            <person name="Barry K."/>
            <person name="Bills G."/>
            <person name="Bluhm B."/>
            <person name="Cannon C."/>
            <person name="Castanera R."/>
            <person name="Culley D."/>
            <person name="Daum C."/>
            <person name="Ezra D."/>
            <person name="Gonzalez J."/>
            <person name="Henrissat B."/>
            <person name="Kuo A."/>
            <person name="Liang C."/>
            <person name="Lipzen A."/>
            <person name="Lutzoni F."/>
            <person name="Magnuson J."/>
            <person name="Mondo S."/>
            <person name="Nolan M."/>
            <person name="Ohm R."/>
            <person name="Pangilinan J."/>
            <person name="Park H.-J."/>
            <person name="Ramirez L."/>
            <person name="Alfaro M."/>
            <person name="Sun H."/>
            <person name="Tritt A."/>
            <person name="Yoshinaga Y."/>
            <person name="Zwiers L.-H."/>
            <person name="Turgeon B."/>
            <person name="Goodwin S."/>
            <person name="Spatafora J."/>
            <person name="Crous P."/>
            <person name="Grigoriev I."/>
        </authorList>
    </citation>
    <scope>NUCLEOTIDE SEQUENCE</scope>
    <source>
        <strain evidence="2">CBS 110217</strain>
    </source>
</reference>
<gene>
    <name evidence="2" type="ORF">EK21DRAFT_63068</name>
</gene>
<feature type="compositionally biased region" description="Low complexity" evidence="1">
    <location>
        <begin position="550"/>
        <end position="560"/>
    </location>
</feature>
<feature type="compositionally biased region" description="Polar residues" evidence="1">
    <location>
        <begin position="1326"/>
        <end position="1351"/>
    </location>
</feature>
<feature type="compositionally biased region" description="Polar residues" evidence="1">
    <location>
        <begin position="583"/>
        <end position="600"/>
    </location>
</feature>
<accession>A0A9P4HBI1</accession>
<proteinExistence type="predicted"/>
<feature type="compositionally biased region" description="Low complexity" evidence="1">
    <location>
        <begin position="888"/>
        <end position="903"/>
    </location>
</feature>
<feature type="region of interest" description="Disordered" evidence="1">
    <location>
        <begin position="207"/>
        <end position="280"/>
    </location>
</feature>
<feature type="compositionally biased region" description="Polar residues" evidence="1">
    <location>
        <begin position="1011"/>
        <end position="1024"/>
    </location>
</feature>
<feature type="region of interest" description="Disordered" evidence="1">
    <location>
        <begin position="56"/>
        <end position="81"/>
    </location>
</feature>
<feature type="compositionally biased region" description="Polar residues" evidence="1">
    <location>
        <begin position="509"/>
        <end position="520"/>
    </location>
</feature>
<feature type="compositionally biased region" description="Polar residues" evidence="1">
    <location>
        <begin position="183"/>
        <end position="193"/>
    </location>
</feature>
<feature type="compositionally biased region" description="Polar residues" evidence="1">
    <location>
        <begin position="1298"/>
        <end position="1318"/>
    </location>
</feature>
<feature type="compositionally biased region" description="Polar residues" evidence="1">
    <location>
        <begin position="9"/>
        <end position="23"/>
    </location>
</feature>
<feature type="compositionally biased region" description="Basic and acidic residues" evidence="1">
    <location>
        <begin position="791"/>
        <end position="807"/>
    </location>
</feature>
<feature type="region of interest" description="Disordered" evidence="1">
    <location>
        <begin position="312"/>
        <end position="643"/>
    </location>
</feature>
<feature type="region of interest" description="Disordered" evidence="1">
    <location>
        <begin position="1285"/>
        <end position="1378"/>
    </location>
</feature>
<feature type="compositionally biased region" description="Low complexity" evidence="1">
    <location>
        <begin position="821"/>
        <end position="832"/>
    </location>
</feature>
<name>A0A9P4HBI1_9PLEO</name>
<feature type="compositionally biased region" description="Low complexity" evidence="1">
    <location>
        <begin position="869"/>
        <end position="881"/>
    </location>
</feature>
<feature type="compositionally biased region" description="Low complexity" evidence="1">
    <location>
        <begin position="218"/>
        <end position="235"/>
    </location>
</feature>
<feature type="region of interest" description="Disordered" evidence="1">
    <location>
        <begin position="1094"/>
        <end position="1113"/>
    </location>
</feature>
<evidence type="ECO:0000256" key="1">
    <source>
        <dbReference type="SAM" id="MobiDB-lite"/>
    </source>
</evidence>
<feature type="compositionally biased region" description="Low complexity" evidence="1">
    <location>
        <begin position="759"/>
        <end position="768"/>
    </location>
</feature>
<feature type="compositionally biased region" description="Basic and acidic residues" evidence="1">
    <location>
        <begin position="491"/>
        <end position="508"/>
    </location>
</feature>